<feature type="transmembrane region" description="Helical" evidence="4">
    <location>
        <begin position="436"/>
        <end position="459"/>
    </location>
</feature>
<evidence type="ECO:0000313" key="6">
    <source>
        <dbReference type="Proteomes" id="UP000887566"/>
    </source>
</evidence>
<dbReference type="GO" id="GO:0007169">
    <property type="term" value="P:cell surface receptor protein tyrosine kinase signaling pathway"/>
    <property type="evidence" value="ECO:0007669"/>
    <property type="project" value="TreeGrafter"/>
</dbReference>
<dbReference type="InterPro" id="IPR011009">
    <property type="entry name" value="Kinase-like_dom_sf"/>
</dbReference>
<dbReference type="Gene3D" id="3.30.200.20">
    <property type="entry name" value="Phosphorylase Kinase, domain 1"/>
    <property type="match status" value="1"/>
</dbReference>
<proteinExistence type="predicted"/>
<evidence type="ECO:0000256" key="3">
    <source>
        <dbReference type="PROSITE-ProRule" id="PRU10141"/>
    </source>
</evidence>
<dbReference type="Gene3D" id="3.10.100.10">
    <property type="entry name" value="Mannose-Binding Protein A, subunit A"/>
    <property type="match status" value="1"/>
</dbReference>
<dbReference type="SUPFAM" id="SSF56112">
    <property type="entry name" value="Protein kinase-like (PK-like)"/>
    <property type="match status" value="1"/>
</dbReference>
<dbReference type="InterPro" id="IPR017441">
    <property type="entry name" value="Protein_kinase_ATP_BS"/>
</dbReference>
<dbReference type="InterPro" id="IPR016186">
    <property type="entry name" value="C-type_lectin-like/link_sf"/>
</dbReference>
<keyword evidence="3" id="KW-0067">ATP-binding</keyword>
<evidence type="ECO:0000256" key="4">
    <source>
        <dbReference type="SAM" id="Phobius"/>
    </source>
</evidence>
<dbReference type="CDD" id="cd00192">
    <property type="entry name" value="PTKc"/>
    <property type="match status" value="1"/>
</dbReference>
<reference evidence="7" key="1">
    <citation type="submission" date="2022-11" db="UniProtKB">
        <authorList>
            <consortium name="WormBaseParasite"/>
        </authorList>
    </citation>
    <scope>IDENTIFICATION</scope>
</reference>
<dbReference type="InterPro" id="IPR050122">
    <property type="entry name" value="RTK"/>
</dbReference>
<dbReference type="InterPro" id="IPR020635">
    <property type="entry name" value="Tyr_kinase_cat_dom"/>
</dbReference>
<dbReference type="Proteomes" id="UP000887566">
    <property type="component" value="Unplaced"/>
</dbReference>
<dbReference type="GO" id="GO:0005886">
    <property type="term" value="C:plasma membrane"/>
    <property type="evidence" value="ECO:0007669"/>
    <property type="project" value="TreeGrafter"/>
</dbReference>
<organism evidence="6 7">
    <name type="scientific">Plectus sambesii</name>
    <dbReference type="NCBI Taxonomy" id="2011161"/>
    <lineage>
        <taxon>Eukaryota</taxon>
        <taxon>Metazoa</taxon>
        <taxon>Ecdysozoa</taxon>
        <taxon>Nematoda</taxon>
        <taxon>Chromadorea</taxon>
        <taxon>Plectida</taxon>
        <taxon>Plectina</taxon>
        <taxon>Plectoidea</taxon>
        <taxon>Plectidae</taxon>
        <taxon>Plectus</taxon>
    </lineage>
</organism>
<dbReference type="Gene3D" id="1.10.510.10">
    <property type="entry name" value="Transferase(Phosphotransferase) domain 1"/>
    <property type="match status" value="1"/>
</dbReference>
<dbReference type="GO" id="GO:0004714">
    <property type="term" value="F:transmembrane receptor protein tyrosine kinase activity"/>
    <property type="evidence" value="ECO:0007669"/>
    <property type="project" value="UniProtKB-EC"/>
</dbReference>
<accession>A0A914VFG9</accession>
<sequence>MAETAISKEEEEISLDTMASIDYETPLQEQLEYLPCDEIFEIESSSLKLLKILGGGHFGDVHYGLLSINGQQLPVAVKTPKSISSERIRRMNVIEQEEEQTRQRKILRDELKIMSYLPTNLNVVKLLGAITTSKDDFCVVVEYCEYGGIDGFLRSVHKNNKFINEMLSKVDSEGYLVNQKSQIKENQQAGLQISFIGQENSSWSAHFATRREKGFVTTSDLLWFALQIARAMAFLTENKVLHRDVALRNVLLKSDFTIRVADFGLSRRAADDGQYVQQRNIAIPFRYVAPESLRSGRFSVQSEIWSFGVVLWELFTFALHQPYIDIEECESSTIDGILIYLDSGKRLPTPDCMPKSIASMMSMLWCEDPVRRPTFKCSQKTLREELFLSNPWLLKLDEMHIVAQPEYTLLESENQRDKEELKNRVETYKKRFHRTLGLLFICGLTCVILPIVVAIILSYSTEKHLSMAEEEAYCASPNRSRTFIPLRWKWEFQLATNPDNNNGPEAHLDVGCTTLHWFFYYTVNKQVGNELQNGTLLTTIDYYYRFSVFYREGPSVRAWKTMRLMNAKGEEVMSYNDAFKDGYYYYDSRGYKTDDRHSGPGVRLGSAKNNNSTFTLFIEVFVDTATIDCKPVQYGPFPSTKISEMCSTETLQTEQFLQYDGGCYVGSNSAMNYYNARLVCNHIPGASIARLAWVENATLLEKLHTALNTSFSPPNRIQNDDFAFLLGAFQMTDGLKLTLGTVRKDWWWINANDTIGKEIPEDWNMWSRAQPNDGDDKNERVIAFLPKRTTFVLYDYFELDENRYLCEYR</sequence>
<dbReference type="PROSITE" id="PS50011">
    <property type="entry name" value="PROTEIN_KINASE_DOM"/>
    <property type="match status" value="1"/>
</dbReference>
<dbReference type="PANTHER" id="PTHR24416:SF602">
    <property type="entry name" value="PROTEIN VER-1-RELATED"/>
    <property type="match status" value="1"/>
</dbReference>
<keyword evidence="4" id="KW-0812">Transmembrane</keyword>
<dbReference type="InterPro" id="IPR000719">
    <property type="entry name" value="Prot_kinase_dom"/>
</dbReference>
<dbReference type="InterPro" id="IPR008266">
    <property type="entry name" value="Tyr_kinase_AS"/>
</dbReference>
<evidence type="ECO:0000259" key="5">
    <source>
        <dbReference type="PROSITE" id="PS50011"/>
    </source>
</evidence>
<feature type="binding site" evidence="3">
    <location>
        <position position="78"/>
    </location>
    <ligand>
        <name>ATP</name>
        <dbReference type="ChEBI" id="CHEBI:30616"/>
    </ligand>
</feature>
<dbReference type="Pfam" id="PF07714">
    <property type="entry name" value="PK_Tyr_Ser-Thr"/>
    <property type="match status" value="1"/>
</dbReference>
<feature type="domain" description="Protein kinase" evidence="5">
    <location>
        <begin position="47"/>
        <end position="393"/>
    </location>
</feature>
<dbReference type="InterPro" id="IPR001245">
    <property type="entry name" value="Ser-Thr/Tyr_kinase_cat_dom"/>
</dbReference>
<protein>
    <submittedName>
        <fullName evidence="7">Protein kinase domain-containing protein</fullName>
    </submittedName>
</protein>
<keyword evidence="6" id="KW-1185">Reference proteome</keyword>
<dbReference type="InterPro" id="IPR016187">
    <property type="entry name" value="CTDL_fold"/>
</dbReference>
<dbReference type="PANTHER" id="PTHR24416">
    <property type="entry name" value="TYROSINE-PROTEIN KINASE RECEPTOR"/>
    <property type="match status" value="1"/>
</dbReference>
<dbReference type="PROSITE" id="PS00107">
    <property type="entry name" value="PROTEIN_KINASE_ATP"/>
    <property type="match status" value="1"/>
</dbReference>
<dbReference type="AlphaFoldDB" id="A0A914VFG9"/>
<name>A0A914VFG9_9BILA</name>
<keyword evidence="3" id="KW-0547">Nucleotide-binding</keyword>
<comment type="subcellular location">
    <subcellularLocation>
        <location evidence="1">Membrane</location>
        <topology evidence="1">Single-pass membrane protein</topology>
    </subcellularLocation>
</comment>
<dbReference type="GO" id="GO:0005524">
    <property type="term" value="F:ATP binding"/>
    <property type="evidence" value="ECO:0007669"/>
    <property type="project" value="UniProtKB-UniRule"/>
</dbReference>
<evidence type="ECO:0000256" key="2">
    <source>
        <dbReference type="ARBA" id="ARBA00051243"/>
    </source>
</evidence>
<keyword evidence="4" id="KW-0472">Membrane</keyword>
<dbReference type="PROSITE" id="PS00109">
    <property type="entry name" value="PROTEIN_KINASE_TYR"/>
    <property type="match status" value="1"/>
</dbReference>
<evidence type="ECO:0000256" key="1">
    <source>
        <dbReference type="ARBA" id="ARBA00004167"/>
    </source>
</evidence>
<comment type="catalytic activity">
    <reaction evidence="2">
        <text>L-tyrosyl-[protein] + ATP = O-phospho-L-tyrosyl-[protein] + ADP + H(+)</text>
        <dbReference type="Rhea" id="RHEA:10596"/>
        <dbReference type="Rhea" id="RHEA-COMP:10136"/>
        <dbReference type="Rhea" id="RHEA-COMP:20101"/>
        <dbReference type="ChEBI" id="CHEBI:15378"/>
        <dbReference type="ChEBI" id="CHEBI:30616"/>
        <dbReference type="ChEBI" id="CHEBI:46858"/>
        <dbReference type="ChEBI" id="CHEBI:61978"/>
        <dbReference type="ChEBI" id="CHEBI:456216"/>
        <dbReference type="EC" id="2.7.10.1"/>
    </reaction>
</comment>
<dbReference type="GO" id="GO:0043235">
    <property type="term" value="C:receptor complex"/>
    <property type="evidence" value="ECO:0007669"/>
    <property type="project" value="TreeGrafter"/>
</dbReference>
<dbReference type="SUPFAM" id="SSF56436">
    <property type="entry name" value="C-type lectin-like"/>
    <property type="match status" value="1"/>
</dbReference>
<evidence type="ECO:0000313" key="7">
    <source>
        <dbReference type="WBParaSite" id="PSAMB.scaffold188size67258.g3045.t1"/>
    </source>
</evidence>
<dbReference type="WBParaSite" id="PSAMB.scaffold188size67258.g3045.t1">
    <property type="protein sequence ID" value="PSAMB.scaffold188size67258.g3045.t1"/>
    <property type="gene ID" value="PSAMB.scaffold188size67258.g3045"/>
</dbReference>
<dbReference type="SMART" id="SM00219">
    <property type="entry name" value="TyrKc"/>
    <property type="match status" value="1"/>
</dbReference>
<keyword evidence="4" id="KW-1133">Transmembrane helix</keyword>